<comment type="cofactor">
    <cofactor evidence="9 10">
        <name>Mg(2+)</name>
        <dbReference type="ChEBI" id="CHEBI:18420"/>
    </cofactor>
    <text evidence="9 10">Binds 3 Mg(2+) ions per subunit.</text>
</comment>
<keyword evidence="5 9" id="KW-0067">ATP-binding</keyword>
<dbReference type="CDD" id="cd00775">
    <property type="entry name" value="LysRS_core"/>
    <property type="match status" value="1"/>
</dbReference>
<feature type="binding site" evidence="9">
    <location>
        <position position="420"/>
    </location>
    <ligand>
        <name>Mg(2+)</name>
        <dbReference type="ChEBI" id="CHEBI:18420"/>
        <label>2</label>
    </ligand>
</feature>
<dbReference type="InterPro" id="IPR002313">
    <property type="entry name" value="Lys-tRNA-ligase_II"/>
</dbReference>
<dbReference type="InterPro" id="IPR006195">
    <property type="entry name" value="aa-tRNA-synth_II"/>
</dbReference>
<evidence type="ECO:0000256" key="8">
    <source>
        <dbReference type="ARBA" id="ARBA00048573"/>
    </source>
</evidence>
<keyword evidence="3 9" id="KW-0479">Metal-binding</keyword>
<dbReference type="EMBL" id="JAFGIX010000076">
    <property type="protein sequence ID" value="MBN1574362.1"/>
    <property type="molecule type" value="Genomic_DNA"/>
</dbReference>
<comment type="subunit">
    <text evidence="9">Homodimer.</text>
</comment>
<dbReference type="Gene3D" id="2.40.50.140">
    <property type="entry name" value="Nucleic acid-binding proteins"/>
    <property type="match status" value="1"/>
</dbReference>
<evidence type="ECO:0000313" key="14">
    <source>
        <dbReference type="Proteomes" id="UP000809273"/>
    </source>
</evidence>
<dbReference type="InterPro" id="IPR012340">
    <property type="entry name" value="NA-bd_OB-fold"/>
</dbReference>
<dbReference type="EC" id="6.1.1.6" evidence="9"/>
<dbReference type="PRINTS" id="PR00982">
    <property type="entry name" value="TRNASYNTHLYS"/>
</dbReference>
<accession>A0A9D8KI11</accession>
<reference evidence="13" key="1">
    <citation type="journal article" date="2021" name="Environ. Microbiol.">
        <title>Genomic characterization of three novel Desulfobacterota classes expand the metabolic and phylogenetic diversity of the phylum.</title>
        <authorList>
            <person name="Murphy C.L."/>
            <person name="Biggerstaff J."/>
            <person name="Eichhorn A."/>
            <person name="Ewing E."/>
            <person name="Shahan R."/>
            <person name="Soriano D."/>
            <person name="Stewart S."/>
            <person name="VanMol K."/>
            <person name="Walker R."/>
            <person name="Walters P."/>
            <person name="Elshahed M.S."/>
            <person name="Youssef N.H."/>
        </authorList>
    </citation>
    <scope>NUCLEOTIDE SEQUENCE</scope>
    <source>
        <strain evidence="13">Zod_Metabat.24</strain>
    </source>
</reference>
<dbReference type="SUPFAM" id="SSF50249">
    <property type="entry name" value="Nucleic acid-binding proteins"/>
    <property type="match status" value="1"/>
</dbReference>
<comment type="subcellular location">
    <subcellularLocation>
        <location evidence="9">Cytoplasm</location>
    </subcellularLocation>
</comment>
<dbReference type="Gene3D" id="3.30.930.10">
    <property type="entry name" value="Bira Bifunctional Protein, Domain 2"/>
    <property type="match status" value="1"/>
</dbReference>
<comment type="catalytic activity">
    <reaction evidence="8 9 10">
        <text>tRNA(Lys) + L-lysine + ATP = L-lysyl-tRNA(Lys) + AMP + diphosphate</text>
        <dbReference type="Rhea" id="RHEA:20792"/>
        <dbReference type="Rhea" id="RHEA-COMP:9696"/>
        <dbReference type="Rhea" id="RHEA-COMP:9697"/>
        <dbReference type="ChEBI" id="CHEBI:30616"/>
        <dbReference type="ChEBI" id="CHEBI:32551"/>
        <dbReference type="ChEBI" id="CHEBI:33019"/>
        <dbReference type="ChEBI" id="CHEBI:78442"/>
        <dbReference type="ChEBI" id="CHEBI:78529"/>
        <dbReference type="ChEBI" id="CHEBI:456215"/>
        <dbReference type="EC" id="6.1.1.6"/>
    </reaction>
</comment>
<organism evidence="13 14">
    <name type="scientific">Candidatus Zymogenus saltonus</name>
    <dbReference type="NCBI Taxonomy" id="2844893"/>
    <lineage>
        <taxon>Bacteria</taxon>
        <taxon>Deltaproteobacteria</taxon>
        <taxon>Candidatus Zymogenia</taxon>
        <taxon>Candidatus Zymogeniales</taxon>
        <taxon>Candidatus Zymogenaceae</taxon>
        <taxon>Candidatus Zymogenus</taxon>
    </lineage>
</organism>
<evidence type="ECO:0000256" key="11">
    <source>
        <dbReference type="SAM" id="MobiDB-lite"/>
    </source>
</evidence>
<reference evidence="13" key="2">
    <citation type="submission" date="2021-01" db="EMBL/GenBank/DDBJ databases">
        <authorList>
            <person name="Hahn C.R."/>
            <person name="Youssef N.H."/>
            <person name="Elshahed M."/>
        </authorList>
    </citation>
    <scope>NUCLEOTIDE SEQUENCE</scope>
    <source>
        <strain evidence="13">Zod_Metabat.24</strain>
    </source>
</reference>
<dbReference type="CDD" id="cd04322">
    <property type="entry name" value="LysRS_N"/>
    <property type="match status" value="1"/>
</dbReference>
<evidence type="ECO:0000256" key="9">
    <source>
        <dbReference type="HAMAP-Rule" id="MF_00252"/>
    </source>
</evidence>
<sequence length="504" mass="57643">MPNKEKSEVRTEKAEEELVRVRREKRDAIREAGENPYPNDFRPENSASEIIDSIGGKTKEELEGAKDSFVLAGRLVSKRDFGKASFAHIQDATGKIQLFFQKDTLGEAFKAIKRYDIGDIIGVTGAPFRTKTDELTIEVAESRLLVKGLRPLPEKWHGLTDVETRYRRRYVDLLVNPEVRGVFETRSRLINEVRSFFMERGYIEVETPMLHQVVGGATAEPFVTHHKTLHMDLYLRIAPELYLKRLLVGGMDKVFEINKNFRNEGISTQHNPEFTMLEFYEAYAAFDDMMKMTEELFCDVADEIIGKKEITYQGQKIDLTPPWERVSVFDATVKYGGVDAAVLKDEAKMRKLASNIGIEVEKKWGAGKLLCEIFEKTAEDKLTGPVFITDYPAEVSPLSRPFDDNPEFVERFELFISGMEVANGFSELNDPDDQRERFKRQLEMGDFGKGIREYDKDYIMALEYGMPPAGGEGIGIDRMAMLFTDSPSIRDVILFPQLREKEEK</sequence>
<keyword evidence="9 10" id="KW-0460">Magnesium</keyword>
<dbReference type="InterPro" id="IPR044136">
    <property type="entry name" value="Lys-tRNA-ligase_II_N"/>
</dbReference>
<dbReference type="GO" id="GO:0005829">
    <property type="term" value="C:cytosol"/>
    <property type="evidence" value="ECO:0007669"/>
    <property type="project" value="TreeGrafter"/>
</dbReference>
<comment type="similarity">
    <text evidence="1 9">Belongs to the class-II aminoacyl-tRNA synthetase family.</text>
</comment>
<dbReference type="FunFam" id="2.40.50.140:FF:000024">
    <property type="entry name" value="Lysine--tRNA ligase"/>
    <property type="match status" value="1"/>
</dbReference>
<evidence type="ECO:0000256" key="3">
    <source>
        <dbReference type="ARBA" id="ARBA00022723"/>
    </source>
</evidence>
<dbReference type="PANTHER" id="PTHR42918">
    <property type="entry name" value="LYSYL-TRNA SYNTHETASE"/>
    <property type="match status" value="1"/>
</dbReference>
<dbReference type="InterPro" id="IPR004364">
    <property type="entry name" value="Aa-tRNA-synt_II"/>
</dbReference>
<evidence type="ECO:0000256" key="10">
    <source>
        <dbReference type="RuleBase" id="RU000336"/>
    </source>
</evidence>
<dbReference type="Proteomes" id="UP000809273">
    <property type="component" value="Unassembled WGS sequence"/>
</dbReference>
<keyword evidence="6 9" id="KW-0648">Protein biosynthesis</keyword>
<dbReference type="NCBIfam" id="NF001756">
    <property type="entry name" value="PRK00484.1"/>
    <property type="match status" value="1"/>
</dbReference>
<dbReference type="GO" id="GO:0000049">
    <property type="term" value="F:tRNA binding"/>
    <property type="evidence" value="ECO:0007669"/>
    <property type="project" value="TreeGrafter"/>
</dbReference>
<keyword evidence="9" id="KW-0963">Cytoplasm</keyword>
<keyword evidence="4 9" id="KW-0547">Nucleotide-binding</keyword>
<feature type="binding site" evidence="9">
    <location>
        <position position="413"/>
    </location>
    <ligand>
        <name>Mg(2+)</name>
        <dbReference type="ChEBI" id="CHEBI:18420"/>
        <label>1</label>
    </ligand>
</feature>
<keyword evidence="2 9" id="KW-0436">Ligase</keyword>
<dbReference type="GO" id="GO:0006430">
    <property type="term" value="P:lysyl-tRNA aminoacylation"/>
    <property type="evidence" value="ECO:0007669"/>
    <property type="project" value="UniProtKB-UniRule"/>
</dbReference>
<comment type="caution">
    <text evidence="13">The sequence shown here is derived from an EMBL/GenBank/DDBJ whole genome shotgun (WGS) entry which is preliminary data.</text>
</comment>
<dbReference type="GO" id="GO:0000287">
    <property type="term" value="F:magnesium ion binding"/>
    <property type="evidence" value="ECO:0007669"/>
    <property type="project" value="UniProtKB-UniRule"/>
</dbReference>
<dbReference type="AlphaFoldDB" id="A0A9D8KI11"/>
<dbReference type="SUPFAM" id="SSF55681">
    <property type="entry name" value="Class II aaRS and biotin synthetases"/>
    <property type="match status" value="1"/>
</dbReference>
<evidence type="ECO:0000256" key="4">
    <source>
        <dbReference type="ARBA" id="ARBA00022741"/>
    </source>
</evidence>
<feature type="domain" description="Aminoacyl-transfer RNA synthetases class-II family profile" evidence="12">
    <location>
        <begin position="183"/>
        <end position="496"/>
    </location>
</feature>
<proteinExistence type="inferred from homology"/>
<dbReference type="NCBIfam" id="TIGR00499">
    <property type="entry name" value="lysS_bact"/>
    <property type="match status" value="1"/>
</dbReference>
<dbReference type="HAMAP" id="MF_00252">
    <property type="entry name" value="Lys_tRNA_synth_class2"/>
    <property type="match status" value="1"/>
</dbReference>
<dbReference type="InterPro" id="IPR004365">
    <property type="entry name" value="NA-bd_OB_tRNA"/>
</dbReference>
<evidence type="ECO:0000313" key="13">
    <source>
        <dbReference type="EMBL" id="MBN1574362.1"/>
    </source>
</evidence>
<evidence type="ECO:0000256" key="2">
    <source>
        <dbReference type="ARBA" id="ARBA00022598"/>
    </source>
</evidence>
<evidence type="ECO:0000256" key="5">
    <source>
        <dbReference type="ARBA" id="ARBA00022840"/>
    </source>
</evidence>
<dbReference type="Pfam" id="PF01336">
    <property type="entry name" value="tRNA_anti-codon"/>
    <property type="match status" value="1"/>
</dbReference>
<keyword evidence="7 9" id="KW-0030">Aminoacyl-tRNA synthetase</keyword>
<name>A0A9D8KI11_9DELT</name>
<dbReference type="PANTHER" id="PTHR42918:SF15">
    <property type="entry name" value="LYSINE--TRNA LIGASE, CHLOROPLASTIC_MITOCHONDRIAL"/>
    <property type="match status" value="1"/>
</dbReference>
<evidence type="ECO:0000256" key="6">
    <source>
        <dbReference type="ARBA" id="ARBA00022917"/>
    </source>
</evidence>
<dbReference type="PROSITE" id="PS50862">
    <property type="entry name" value="AA_TRNA_LIGASE_II"/>
    <property type="match status" value="1"/>
</dbReference>
<dbReference type="Pfam" id="PF00152">
    <property type="entry name" value="tRNA-synt_2"/>
    <property type="match status" value="1"/>
</dbReference>
<dbReference type="GO" id="GO:0004824">
    <property type="term" value="F:lysine-tRNA ligase activity"/>
    <property type="evidence" value="ECO:0007669"/>
    <property type="project" value="UniProtKB-UniRule"/>
</dbReference>
<gene>
    <name evidence="9 13" type="primary">lysS</name>
    <name evidence="13" type="ORF">JW984_14275</name>
</gene>
<evidence type="ECO:0000256" key="7">
    <source>
        <dbReference type="ARBA" id="ARBA00023146"/>
    </source>
</evidence>
<evidence type="ECO:0000259" key="12">
    <source>
        <dbReference type="PROSITE" id="PS50862"/>
    </source>
</evidence>
<evidence type="ECO:0000256" key="1">
    <source>
        <dbReference type="ARBA" id="ARBA00008226"/>
    </source>
</evidence>
<dbReference type="InterPro" id="IPR018149">
    <property type="entry name" value="Lys-tRNA-synth_II_C"/>
</dbReference>
<feature type="binding site" evidence="9">
    <location>
        <position position="420"/>
    </location>
    <ligand>
        <name>Mg(2+)</name>
        <dbReference type="ChEBI" id="CHEBI:18420"/>
        <label>1</label>
    </ligand>
</feature>
<protein>
    <recommendedName>
        <fullName evidence="9">Lysine--tRNA ligase</fullName>
        <ecNumber evidence="9">6.1.1.6</ecNumber>
    </recommendedName>
    <alternativeName>
        <fullName evidence="9">Lysyl-tRNA synthetase</fullName>
        <shortName evidence="9">LysRS</shortName>
    </alternativeName>
</protein>
<feature type="region of interest" description="Disordered" evidence="11">
    <location>
        <begin position="27"/>
        <end position="46"/>
    </location>
</feature>
<dbReference type="InterPro" id="IPR045864">
    <property type="entry name" value="aa-tRNA-synth_II/BPL/LPL"/>
</dbReference>
<dbReference type="GO" id="GO:0005524">
    <property type="term" value="F:ATP binding"/>
    <property type="evidence" value="ECO:0007669"/>
    <property type="project" value="UniProtKB-UniRule"/>
</dbReference>